<evidence type="ECO:0000313" key="2">
    <source>
        <dbReference type="WBParaSite" id="RSKR_0000514200.1"/>
    </source>
</evidence>
<dbReference type="WBParaSite" id="RSKR_0000514200.1">
    <property type="protein sequence ID" value="RSKR_0000514200.1"/>
    <property type="gene ID" value="RSKR_0000514200"/>
</dbReference>
<name>A0AC35TWL0_9BILA</name>
<protein>
    <submittedName>
        <fullName evidence="2">Galactose oxidase</fullName>
    </submittedName>
</protein>
<organism evidence="1 2">
    <name type="scientific">Rhabditophanes sp. KR3021</name>
    <dbReference type="NCBI Taxonomy" id="114890"/>
    <lineage>
        <taxon>Eukaryota</taxon>
        <taxon>Metazoa</taxon>
        <taxon>Ecdysozoa</taxon>
        <taxon>Nematoda</taxon>
        <taxon>Chromadorea</taxon>
        <taxon>Rhabditida</taxon>
        <taxon>Tylenchina</taxon>
        <taxon>Panagrolaimomorpha</taxon>
        <taxon>Strongyloidoidea</taxon>
        <taxon>Alloionematidae</taxon>
        <taxon>Rhabditophanes</taxon>
    </lineage>
</organism>
<accession>A0AC35TWL0</accession>
<dbReference type="Proteomes" id="UP000095286">
    <property type="component" value="Unplaced"/>
</dbReference>
<sequence>MAWYTEKSMNTGLINHESVVTDNQVVYVTPGSKFNKIQRYDPRDIRSWSVLSPIPTNTLRSAVTLINNTEILMIGGFFKTDNANTCQVFDIRSSRWRTFPSIPQKLSSSKAAEIGDKIYLFGGQLDKESFTSEVYSYNKFNPIQKWEIVEGIELTAANGFFSKVVF</sequence>
<proteinExistence type="predicted"/>
<reference evidence="2" key="1">
    <citation type="submission" date="2016-11" db="UniProtKB">
        <authorList>
            <consortium name="WormBaseParasite"/>
        </authorList>
    </citation>
    <scope>IDENTIFICATION</scope>
    <source>
        <strain evidence="2">KR3021</strain>
    </source>
</reference>
<evidence type="ECO:0000313" key="1">
    <source>
        <dbReference type="Proteomes" id="UP000095286"/>
    </source>
</evidence>